<dbReference type="AlphaFoldDB" id="A0A1M7YH93"/>
<gene>
    <name evidence="3" type="ORF">SAMN02745220_04302</name>
</gene>
<feature type="domain" description="Ice-binding protein C-terminal" evidence="2">
    <location>
        <begin position="450"/>
        <end position="473"/>
    </location>
</feature>
<dbReference type="OrthoDB" id="5762321at2"/>
<dbReference type="Proteomes" id="UP000184603">
    <property type="component" value="Unassembled WGS sequence"/>
</dbReference>
<proteinExistence type="predicted"/>
<evidence type="ECO:0000256" key="1">
    <source>
        <dbReference type="SAM" id="SignalP"/>
    </source>
</evidence>
<evidence type="ECO:0000313" key="3">
    <source>
        <dbReference type="EMBL" id="SHO51956.1"/>
    </source>
</evidence>
<dbReference type="NCBIfam" id="TIGR02595">
    <property type="entry name" value="PEP_CTERM"/>
    <property type="match status" value="1"/>
</dbReference>
<organism evidence="3 4">
    <name type="scientific">Desulfopila aestuarii DSM 18488</name>
    <dbReference type="NCBI Taxonomy" id="1121416"/>
    <lineage>
        <taxon>Bacteria</taxon>
        <taxon>Pseudomonadati</taxon>
        <taxon>Thermodesulfobacteriota</taxon>
        <taxon>Desulfobulbia</taxon>
        <taxon>Desulfobulbales</taxon>
        <taxon>Desulfocapsaceae</taxon>
        <taxon>Desulfopila</taxon>
    </lineage>
</organism>
<dbReference type="EMBL" id="FRFE01000030">
    <property type="protein sequence ID" value="SHO51956.1"/>
    <property type="molecule type" value="Genomic_DNA"/>
</dbReference>
<feature type="signal peptide" evidence="1">
    <location>
        <begin position="1"/>
        <end position="22"/>
    </location>
</feature>
<sequence>MKKLYSGFAFVLLLSATSTAHAWHFEFYDPGEDSWINAGSVINYNYSEMLEGIGQITVQSIEPADPDVGRDETNVAYAIEGFSITDSNGNTDIMPSLDNMISAGVRIASDIGNDDYVGNVSVNIDYSLFTNASSEINYQSQWALDNTYNESYYASAAEAMIHIDVPVSERSDDPFQDDIIRYDYIHSESLSSVYVSTENGVWDYQWDQLSENVMEFATNTDFGLGIENHLSIGEPWIWGEFMVAEGDVPPEVEDQIGNIILHVDSGLQLSLSIEDWLETPNVFDPTNPTIPLSPVLPVIPDEPLEDVTEWIFADFWVNQNVMYPFDPDYAVGYEYSVGVNDPKFASIYINAGQDENDEYILIWYDADGIPQENTLNLASGVGSSFDLTSLADGGLSSFTIMGIEGSAQIDPNDPYGFITNLSFAGDGMVDNFTMTAIIESFDEPNSDTAAVPEPSTMLLFGTGLASLVGVARRKTR</sequence>
<keyword evidence="4" id="KW-1185">Reference proteome</keyword>
<name>A0A1M7YH93_9BACT</name>
<keyword evidence="1" id="KW-0732">Signal</keyword>
<dbReference type="Pfam" id="PF07589">
    <property type="entry name" value="PEP-CTERM"/>
    <property type="match status" value="1"/>
</dbReference>
<accession>A0A1M7YH93</accession>
<evidence type="ECO:0000259" key="2">
    <source>
        <dbReference type="Pfam" id="PF07589"/>
    </source>
</evidence>
<dbReference type="InterPro" id="IPR013424">
    <property type="entry name" value="Ice-binding_C"/>
</dbReference>
<reference evidence="3 4" key="1">
    <citation type="submission" date="2016-12" db="EMBL/GenBank/DDBJ databases">
        <authorList>
            <person name="Song W.-J."/>
            <person name="Kurnit D.M."/>
        </authorList>
    </citation>
    <scope>NUCLEOTIDE SEQUENCE [LARGE SCALE GENOMIC DNA]</scope>
    <source>
        <strain evidence="3 4">DSM 18488</strain>
    </source>
</reference>
<protein>
    <submittedName>
        <fullName evidence="3">PEP-CTERM protein-sorting domain-containing protein</fullName>
    </submittedName>
</protein>
<feature type="chain" id="PRO_5012590868" evidence="1">
    <location>
        <begin position="23"/>
        <end position="476"/>
    </location>
</feature>
<dbReference type="RefSeq" id="WP_073615715.1">
    <property type="nucleotide sequence ID" value="NZ_FRFE01000030.1"/>
</dbReference>
<evidence type="ECO:0000313" key="4">
    <source>
        <dbReference type="Proteomes" id="UP000184603"/>
    </source>
</evidence>